<dbReference type="InterPro" id="IPR036770">
    <property type="entry name" value="Ankyrin_rpt-contain_sf"/>
</dbReference>
<feature type="repeat" description="ANK" evidence="3">
    <location>
        <begin position="12"/>
        <end position="44"/>
    </location>
</feature>
<evidence type="ECO:0000256" key="2">
    <source>
        <dbReference type="ARBA" id="ARBA00023043"/>
    </source>
</evidence>
<feature type="repeat" description="ANK" evidence="3">
    <location>
        <begin position="45"/>
        <end position="73"/>
    </location>
</feature>
<dbReference type="Proteomes" id="UP000772434">
    <property type="component" value="Unassembled WGS sequence"/>
</dbReference>
<dbReference type="Gene3D" id="1.25.40.20">
    <property type="entry name" value="Ankyrin repeat-containing domain"/>
    <property type="match status" value="1"/>
</dbReference>
<evidence type="ECO:0000313" key="4">
    <source>
        <dbReference type="EMBL" id="KAF9072583.1"/>
    </source>
</evidence>
<sequence length="91" mass="9834">MHNLHAVTDLQDERTPLHWAASSGSLEIARYLIGQKAEVDKVDGSGWSALHIAVSAGHDDVVEELVGSGADVNKCGPYWFGESMLTSLQEK</sequence>
<keyword evidence="1" id="KW-0677">Repeat</keyword>
<name>A0A9P5Q0K7_9AGAR</name>
<dbReference type="InterPro" id="IPR002110">
    <property type="entry name" value="Ankyrin_rpt"/>
</dbReference>
<dbReference type="EMBL" id="JADNRY010000023">
    <property type="protein sequence ID" value="KAF9072583.1"/>
    <property type="molecule type" value="Genomic_DNA"/>
</dbReference>
<dbReference type="SUPFAM" id="SSF48403">
    <property type="entry name" value="Ankyrin repeat"/>
    <property type="match status" value="1"/>
</dbReference>
<dbReference type="PROSITE" id="PS50088">
    <property type="entry name" value="ANK_REPEAT"/>
    <property type="match status" value="2"/>
</dbReference>
<gene>
    <name evidence="4" type="ORF">BDP27DRAFT_1217367</name>
</gene>
<dbReference type="PANTHER" id="PTHR24171:SF10">
    <property type="entry name" value="ANKYRIN REPEAT DOMAIN-CONTAINING PROTEIN 29-LIKE"/>
    <property type="match status" value="1"/>
</dbReference>
<dbReference type="AlphaFoldDB" id="A0A9P5Q0K7"/>
<dbReference type="PROSITE" id="PS50297">
    <property type="entry name" value="ANK_REP_REGION"/>
    <property type="match status" value="2"/>
</dbReference>
<reference evidence="4" key="1">
    <citation type="submission" date="2020-11" db="EMBL/GenBank/DDBJ databases">
        <authorList>
            <consortium name="DOE Joint Genome Institute"/>
            <person name="Ahrendt S."/>
            <person name="Riley R."/>
            <person name="Andreopoulos W."/>
            <person name="Labutti K."/>
            <person name="Pangilinan J."/>
            <person name="Ruiz-Duenas F.J."/>
            <person name="Barrasa J.M."/>
            <person name="Sanchez-Garcia M."/>
            <person name="Camarero S."/>
            <person name="Miyauchi S."/>
            <person name="Serrano A."/>
            <person name="Linde D."/>
            <person name="Babiker R."/>
            <person name="Drula E."/>
            <person name="Ayuso-Fernandez I."/>
            <person name="Pacheco R."/>
            <person name="Padilla G."/>
            <person name="Ferreira P."/>
            <person name="Barriuso J."/>
            <person name="Kellner H."/>
            <person name="Castanera R."/>
            <person name="Alfaro M."/>
            <person name="Ramirez L."/>
            <person name="Pisabarro A.G."/>
            <person name="Kuo A."/>
            <person name="Tritt A."/>
            <person name="Lipzen A."/>
            <person name="He G."/>
            <person name="Yan M."/>
            <person name="Ng V."/>
            <person name="Cullen D."/>
            <person name="Martin F."/>
            <person name="Rosso M.-N."/>
            <person name="Henrissat B."/>
            <person name="Hibbett D."/>
            <person name="Martinez A.T."/>
            <person name="Grigoriev I.V."/>
        </authorList>
    </citation>
    <scope>NUCLEOTIDE SEQUENCE</scope>
    <source>
        <strain evidence="4">AH 40177</strain>
    </source>
</reference>
<dbReference type="Pfam" id="PF12796">
    <property type="entry name" value="Ank_2"/>
    <property type="match status" value="1"/>
</dbReference>
<dbReference type="PRINTS" id="PR01415">
    <property type="entry name" value="ANKYRIN"/>
</dbReference>
<keyword evidence="2 3" id="KW-0040">ANK repeat</keyword>
<protein>
    <submittedName>
        <fullName evidence="4">Ankyrin repeat-containing domain protein</fullName>
    </submittedName>
</protein>
<evidence type="ECO:0000256" key="1">
    <source>
        <dbReference type="ARBA" id="ARBA00022737"/>
    </source>
</evidence>
<keyword evidence="5" id="KW-1185">Reference proteome</keyword>
<evidence type="ECO:0000256" key="3">
    <source>
        <dbReference type="PROSITE-ProRule" id="PRU00023"/>
    </source>
</evidence>
<organism evidence="4 5">
    <name type="scientific">Rhodocollybia butyracea</name>
    <dbReference type="NCBI Taxonomy" id="206335"/>
    <lineage>
        <taxon>Eukaryota</taxon>
        <taxon>Fungi</taxon>
        <taxon>Dikarya</taxon>
        <taxon>Basidiomycota</taxon>
        <taxon>Agaricomycotina</taxon>
        <taxon>Agaricomycetes</taxon>
        <taxon>Agaricomycetidae</taxon>
        <taxon>Agaricales</taxon>
        <taxon>Marasmiineae</taxon>
        <taxon>Omphalotaceae</taxon>
        <taxon>Rhodocollybia</taxon>
    </lineage>
</organism>
<dbReference type="OrthoDB" id="539213at2759"/>
<evidence type="ECO:0000313" key="5">
    <source>
        <dbReference type="Proteomes" id="UP000772434"/>
    </source>
</evidence>
<proteinExistence type="predicted"/>
<accession>A0A9P5Q0K7</accession>
<dbReference type="PANTHER" id="PTHR24171">
    <property type="entry name" value="ANKYRIN REPEAT DOMAIN-CONTAINING PROTEIN 39-RELATED"/>
    <property type="match status" value="1"/>
</dbReference>
<comment type="caution">
    <text evidence="4">The sequence shown here is derived from an EMBL/GenBank/DDBJ whole genome shotgun (WGS) entry which is preliminary data.</text>
</comment>
<dbReference type="SMART" id="SM00248">
    <property type="entry name" value="ANK"/>
    <property type="match status" value="2"/>
</dbReference>